<evidence type="ECO:0000256" key="1">
    <source>
        <dbReference type="SAM" id="MobiDB-lite"/>
    </source>
</evidence>
<sequence>MAKQDLIRTLLADSQPEPCAPIMDSSYVALHEGQAALEEEGQGREAVRLEEADKTDAELQAGLKSFVATYIKQRAAGNVRGAKQTKKNIDRIIREKGLDAKKVYSVQGDPDDPQRRESVNEADQGHNVPFKTNELGKKPARVGIRMPTNPGSAPDLRTVNGYTEDGTMVGFINPVTTPVQDKNEIVGANPKYSVSYHAHRTSPDGVQNRFDTEAAAKTFIADGRGVTWKKSSAARPERALEAKKKGKAVNPWAVCTASAGREDKAKYERCIKDVKKKHPVKETQGMDYQLKTVQINESQEHSVMWLTLEEVRAICPSCASKMENRALSKIKVVYTEADKWPQTVRSNRFAEWCNESGHKGVTRDCLRAARQHKKAKVRIIAESYIVEHKLRKPRKPKA</sequence>
<feature type="region of interest" description="Disordered" evidence="1">
    <location>
        <begin position="101"/>
        <end position="157"/>
    </location>
</feature>
<protein>
    <submittedName>
        <fullName evidence="2">Uncharacterized protein</fullName>
    </submittedName>
</protein>
<organism evidence="2">
    <name type="scientific">marine sediment metagenome</name>
    <dbReference type="NCBI Taxonomy" id="412755"/>
    <lineage>
        <taxon>unclassified sequences</taxon>
        <taxon>metagenomes</taxon>
        <taxon>ecological metagenomes</taxon>
    </lineage>
</organism>
<dbReference type="AlphaFoldDB" id="A0A0F9WNK9"/>
<name>A0A0F9WNK9_9ZZZZ</name>
<evidence type="ECO:0000313" key="2">
    <source>
        <dbReference type="EMBL" id="KKN80258.1"/>
    </source>
</evidence>
<comment type="caution">
    <text evidence="2">The sequence shown here is derived from an EMBL/GenBank/DDBJ whole genome shotgun (WGS) entry which is preliminary data.</text>
</comment>
<reference evidence="2" key="1">
    <citation type="journal article" date="2015" name="Nature">
        <title>Complex archaea that bridge the gap between prokaryotes and eukaryotes.</title>
        <authorList>
            <person name="Spang A."/>
            <person name="Saw J.H."/>
            <person name="Jorgensen S.L."/>
            <person name="Zaremba-Niedzwiedzka K."/>
            <person name="Martijn J."/>
            <person name="Lind A.E."/>
            <person name="van Eijk R."/>
            <person name="Schleper C."/>
            <person name="Guy L."/>
            <person name="Ettema T.J."/>
        </authorList>
    </citation>
    <scope>NUCLEOTIDE SEQUENCE</scope>
</reference>
<proteinExistence type="predicted"/>
<gene>
    <name evidence="2" type="ORF">LCGC14_0332270</name>
</gene>
<accession>A0A0F9WNK9</accession>
<dbReference type="EMBL" id="LAZR01000234">
    <property type="protein sequence ID" value="KKN80258.1"/>
    <property type="molecule type" value="Genomic_DNA"/>
</dbReference>